<dbReference type="OrthoDB" id="10261807at2759"/>
<dbReference type="GO" id="GO:0046872">
    <property type="term" value="F:metal ion binding"/>
    <property type="evidence" value="ECO:0007669"/>
    <property type="project" value="UniProtKB-KW"/>
</dbReference>
<feature type="binding site" evidence="2">
    <location>
        <position position="60"/>
    </location>
    <ligand>
        <name>Fe cation</name>
        <dbReference type="ChEBI" id="CHEBI:24875"/>
    </ligand>
</feature>
<dbReference type="Pfam" id="PF02678">
    <property type="entry name" value="Pirin"/>
    <property type="match status" value="1"/>
</dbReference>
<protein>
    <submittedName>
        <fullName evidence="5">Pirin-domain-containing protein</fullName>
    </submittedName>
</protein>
<feature type="binding site" evidence="2">
    <location>
        <position position="62"/>
    </location>
    <ligand>
        <name>Fe cation</name>
        <dbReference type="ChEBI" id="CHEBI:24875"/>
    </ligand>
</feature>
<keyword evidence="2" id="KW-0479">Metal-binding</keyword>
<proteinExistence type="inferred from homology"/>
<dbReference type="InterPro" id="IPR011051">
    <property type="entry name" value="RmlC_Cupin_sf"/>
</dbReference>
<dbReference type="PANTHER" id="PTHR43212:SF3">
    <property type="entry name" value="QUERCETIN 2,3-DIOXYGENASE"/>
    <property type="match status" value="1"/>
</dbReference>
<evidence type="ECO:0000256" key="2">
    <source>
        <dbReference type="PIRSR" id="PIRSR006232-1"/>
    </source>
</evidence>
<keyword evidence="2" id="KW-0408">Iron</keyword>
<reference evidence="5 6" key="1">
    <citation type="journal article" date="2016" name="Mol. Biol. Evol.">
        <title>Comparative Genomics of Early-Diverging Mushroom-Forming Fungi Provides Insights into the Origins of Lignocellulose Decay Capabilities.</title>
        <authorList>
            <person name="Nagy L.G."/>
            <person name="Riley R."/>
            <person name="Tritt A."/>
            <person name="Adam C."/>
            <person name="Daum C."/>
            <person name="Floudas D."/>
            <person name="Sun H."/>
            <person name="Yadav J.S."/>
            <person name="Pangilinan J."/>
            <person name="Larsson K.H."/>
            <person name="Matsuura K."/>
            <person name="Barry K."/>
            <person name="Labutti K."/>
            <person name="Kuo R."/>
            <person name="Ohm R.A."/>
            <person name="Bhattacharya S.S."/>
            <person name="Shirouzu T."/>
            <person name="Yoshinaga Y."/>
            <person name="Martin F.M."/>
            <person name="Grigoriev I.V."/>
            <person name="Hibbett D.S."/>
        </authorList>
    </citation>
    <scope>NUCLEOTIDE SEQUENCE [LARGE SCALE GENOMIC DNA]</scope>
    <source>
        <strain evidence="5 6">HHB12733</strain>
    </source>
</reference>
<dbReference type="CDD" id="cd02910">
    <property type="entry name" value="cupin_Yhhw_N"/>
    <property type="match status" value="1"/>
</dbReference>
<sequence>MPVHIIPRPSQDRGNADHGWLKTFHTFSFADYYDPEHSSFGSLRVINEDRVLPGEGFGTHAHKEFEIWSYLVSGELEHRDSLGNVEILKRGDVQLTSAGTGVRHSEHTAGSVPVHFLQIWARPSTPHLQPQYYTRHYTDAEKADKWVKVVAPITEEGVKPEREADGPTPVHGGVTMYASLLSPGKTLEHLVPGKEGDGKQRKVYVHVIQTSGYNEGAAKGNEVRLSGGGNDVLLKEGDGAYVLATGGETLGLENVGQGKAELVLFDVDAE</sequence>
<name>A0A165I514_9BASI</name>
<organism evidence="5 6">
    <name type="scientific">Calocera cornea HHB12733</name>
    <dbReference type="NCBI Taxonomy" id="1353952"/>
    <lineage>
        <taxon>Eukaryota</taxon>
        <taxon>Fungi</taxon>
        <taxon>Dikarya</taxon>
        <taxon>Basidiomycota</taxon>
        <taxon>Agaricomycotina</taxon>
        <taxon>Dacrymycetes</taxon>
        <taxon>Dacrymycetales</taxon>
        <taxon>Dacrymycetaceae</taxon>
        <taxon>Calocera</taxon>
    </lineage>
</organism>
<keyword evidence="6" id="KW-1185">Reference proteome</keyword>
<evidence type="ECO:0000256" key="1">
    <source>
        <dbReference type="ARBA" id="ARBA00008416"/>
    </source>
</evidence>
<dbReference type="EMBL" id="KV423934">
    <property type="protein sequence ID" value="KZT60140.1"/>
    <property type="molecule type" value="Genomic_DNA"/>
</dbReference>
<dbReference type="InterPro" id="IPR012093">
    <property type="entry name" value="Pirin"/>
</dbReference>
<dbReference type="PIRSF" id="PIRSF006232">
    <property type="entry name" value="Pirin"/>
    <property type="match status" value="1"/>
</dbReference>
<dbReference type="AlphaFoldDB" id="A0A165I514"/>
<comment type="similarity">
    <text evidence="1 3">Belongs to the pirin family.</text>
</comment>
<dbReference type="InParanoid" id="A0A165I514"/>
<feature type="binding site" evidence="2">
    <location>
        <position position="106"/>
    </location>
    <ligand>
        <name>Fe cation</name>
        <dbReference type="ChEBI" id="CHEBI:24875"/>
    </ligand>
</feature>
<dbReference type="InterPro" id="IPR014710">
    <property type="entry name" value="RmlC-like_jellyroll"/>
</dbReference>
<evidence type="ECO:0000256" key="3">
    <source>
        <dbReference type="RuleBase" id="RU003457"/>
    </source>
</evidence>
<dbReference type="STRING" id="1353952.A0A165I514"/>
<feature type="binding site" evidence="2">
    <location>
        <position position="104"/>
    </location>
    <ligand>
        <name>Fe cation</name>
        <dbReference type="ChEBI" id="CHEBI:24875"/>
    </ligand>
</feature>
<feature type="domain" description="Pirin N-terminal" evidence="4">
    <location>
        <begin position="15"/>
        <end position="120"/>
    </location>
</feature>
<dbReference type="InterPro" id="IPR003829">
    <property type="entry name" value="Pirin_N_dom"/>
</dbReference>
<dbReference type="Gene3D" id="2.60.120.10">
    <property type="entry name" value="Jelly Rolls"/>
    <property type="match status" value="2"/>
</dbReference>
<dbReference type="SUPFAM" id="SSF51182">
    <property type="entry name" value="RmlC-like cupins"/>
    <property type="match status" value="1"/>
</dbReference>
<gene>
    <name evidence="5" type="ORF">CALCODRAFT_449256</name>
</gene>
<comment type="cofactor">
    <cofactor evidence="2">
        <name>Fe cation</name>
        <dbReference type="ChEBI" id="CHEBI:24875"/>
    </cofactor>
    <text evidence="2">Binds 1 Fe cation per subunit.</text>
</comment>
<dbReference type="PANTHER" id="PTHR43212">
    <property type="entry name" value="QUERCETIN 2,3-DIOXYGENASE"/>
    <property type="match status" value="1"/>
</dbReference>
<evidence type="ECO:0000259" key="4">
    <source>
        <dbReference type="Pfam" id="PF02678"/>
    </source>
</evidence>
<evidence type="ECO:0000313" key="6">
    <source>
        <dbReference type="Proteomes" id="UP000076842"/>
    </source>
</evidence>
<accession>A0A165I514</accession>
<evidence type="ECO:0000313" key="5">
    <source>
        <dbReference type="EMBL" id="KZT60140.1"/>
    </source>
</evidence>
<dbReference type="Proteomes" id="UP000076842">
    <property type="component" value="Unassembled WGS sequence"/>
</dbReference>